<proteinExistence type="predicted"/>
<keyword evidence="1" id="KW-0812">Transmembrane</keyword>
<evidence type="ECO:0000256" key="1">
    <source>
        <dbReference type="SAM" id="Phobius"/>
    </source>
</evidence>
<protein>
    <submittedName>
        <fullName evidence="2">Uncharacterized protein</fullName>
    </submittedName>
</protein>
<organism evidence="2 3">
    <name type="scientific">Populus alba x Populus x berolinensis</name>
    <dbReference type="NCBI Taxonomy" id="444605"/>
    <lineage>
        <taxon>Eukaryota</taxon>
        <taxon>Viridiplantae</taxon>
        <taxon>Streptophyta</taxon>
        <taxon>Embryophyta</taxon>
        <taxon>Tracheophyta</taxon>
        <taxon>Spermatophyta</taxon>
        <taxon>Magnoliopsida</taxon>
        <taxon>eudicotyledons</taxon>
        <taxon>Gunneridae</taxon>
        <taxon>Pentapetalae</taxon>
        <taxon>rosids</taxon>
        <taxon>fabids</taxon>
        <taxon>Malpighiales</taxon>
        <taxon>Salicaceae</taxon>
        <taxon>Saliceae</taxon>
        <taxon>Populus</taxon>
    </lineage>
</organism>
<feature type="transmembrane region" description="Helical" evidence="1">
    <location>
        <begin position="71"/>
        <end position="91"/>
    </location>
</feature>
<comment type="caution">
    <text evidence="2">The sequence shown here is derived from an EMBL/GenBank/DDBJ whole genome shotgun (WGS) entry which is preliminary data.</text>
</comment>
<dbReference type="Proteomes" id="UP001164929">
    <property type="component" value="Chromosome 11"/>
</dbReference>
<accession>A0AAD6Q770</accession>
<gene>
    <name evidence="2" type="ORF">NC653_028282</name>
</gene>
<sequence>MALRILGAAACRSNSERIATGNRDDEIEHLPIPENQNLEKEAYNFQEGSCKEPDFSEVSIFETLLFVHCLAYFWGFMFVFLVLRDGFLLFYGMDEWKMKPRFGFAEIWTRTVDAF</sequence>
<keyword evidence="1" id="KW-0472">Membrane</keyword>
<dbReference type="AlphaFoldDB" id="A0AAD6Q770"/>
<dbReference type="EMBL" id="JAQIZT010000011">
    <property type="protein sequence ID" value="KAJ6980420.1"/>
    <property type="molecule type" value="Genomic_DNA"/>
</dbReference>
<reference evidence="2" key="1">
    <citation type="journal article" date="2023" name="Mol. Ecol. Resour.">
        <title>Chromosome-level genome assembly of a triploid poplar Populus alba 'Berolinensis'.</title>
        <authorList>
            <person name="Chen S."/>
            <person name="Yu Y."/>
            <person name="Wang X."/>
            <person name="Wang S."/>
            <person name="Zhang T."/>
            <person name="Zhou Y."/>
            <person name="He R."/>
            <person name="Meng N."/>
            <person name="Wang Y."/>
            <person name="Liu W."/>
            <person name="Liu Z."/>
            <person name="Liu J."/>
            <person name="Guo Q."/>
            <person name="Huang H."/>
            <person name="Sederoff R.R."/>
            <person name="Wang G."/>
            <person name="Qu G."/>
            <person name="Chen S."/>
        </authorList>
    </citation>
    <scope>NUCLEOTIDE SEQUENCE</scope>
    <source>
        <strain evidence="2">SC-2020</strain>
    </source>
</reference>
<evidence type="ECO:0000313" key="2">
    <source>
        <dbReference type="EMBL" id="KAJ6980420.1"/>
    </source>
</evidence>
<evidence type="ECO:0000313" key="3">
    <source>
        <dbReference type="Proteomes" id="UP001164929"/>
    </source>
</evidence>
<name>A0AAD6Q770_9ROSI</name>
<keyword evidence="1" id="KW-1133">Transmembrane helix</keyword>
<keyword evidence="3" id="KW-1185">Reference proteome</keyword>